<evidence type="ECO:0000313" key="8">
    <source>
        <dbReference type="Proteomes" id="UP001222027"/>
    </source>
</evidence>
<feature type="coiled-coil region" evidence="4">
    <location>
        <begin position="76"/>
        <end position="113"/>
    </location>
</feature>
<evidence type="ECO:0000256" key="1">
    <source>
        <dbReference type="ARBA" id="ARBA00001946"/>
    </source>
</evidence>
<protein>
    <submittedName>
        <fullName evidence="7">Uncharacterized protein</fullName>
    </submittedName>
</protein>
<dbReference type="InterPro" id="IPR005630">
    <property type="entry name" value="Terpene_synthase_metal-bd"/>
</dbReference>
<keyword evidence="4" id="KW-0175">Coiled coil</keyword>
<evidence type="ECO:0000313" key="7">
    <source>
        <dbReference type="EMBL" id="KAJ8460706.1"/>
    </source>
</evidence>
<gene>
    <name evidence="7" type="ORF">OPV22_033632</name>
</gene>
<accession>A0AAV8P112</accession>
<dbReference type="AlphaFoldDB" id="A0AAV8P112"/>
<dbReference type="Proteomes" id="UP001222027">
    <property type="component" value="Unassembled WGS sequence"/>
</dbReference>
<dbReference type="Pfam" id="PF01397">
    <property type="entry name" value="Terpene_synth"/>
    <property type="match status" value="1"/>
</dbReference>
<comment type="caution">
    <text evidence="7">The sequence shown here is derived from an EMBL/GenBank/DDBJ whole genome shotgun (WGS) entry which is preliminary data.</text>
</comment>
<dbReference type="SFLD" id="SFLDS00005">
    <property type="entry name" value="Isoprenoid_Synthase_Type_I"/>
    <property type="match status" value="1"/>
</dbReference>
<dbReference type="FunFam" id="1.50.10.130:FF:000001">
    <property type="entry name" value="Isoprene synthase, chloroplastic"/>
    <property type="match status" value="1"/>
</dbReference>
<dbReference type="PANTHER" id="PTHR31225">
    <property type="entry name" value="OS04G0344100 PROTEIN-RELATED"/>
    <property type="match status" value="1"/>
</dbReference>
<organism evidence="7 8">
    <name type="scientific">Ensete ventricosum</name>
    <name type="common">Abyssinian banana</name>
    <name type="synonym">Musa ensete</name>
    <dbReference type="NCBI Taxonomy" id="4639"/>
    <lineage>
        <taxon>Eukaryota</taxon>
        <taxon>Viridiplantae</taxon>
        <taxon>Streptophyta</taxon>
        <taxon>Embryophyta</taxon>
        <taxon>Tracheophyta</taxon>
        <taxon>Spermatophyta</taxon>
        <taxon>Magnoliopsida</taxon>
        <taxon>Liliopsida</taxon>
        <taxon>Zingiberales</taxon>
        <taxon>Musaceae</taxon>
        <taxon>Ensete</taxon>
    </lineage>
</organism>
<dbReference type="GO" id="GO:0010333">
    <property type="term" value="F:terpene synthase activity"/>
    <property type="evidence" value="ECO:0007669"/>
    <property type="project" value="InterPro"/>
</dbReference>
<evidence type="ECO:0000259" key="5">
    <source>
        <dbReference type="Pfam" id="PF01397"/>
    </source>
</evidence>
<dbReference type="SUPFAM" id="SSF48239">
    <property type="entry name" value="Terpenoid cyclases/Protein prenyltransferases"/>
    <property type="match status" value="1"/>
</dbReference>
<name>A0AAV8P112_ENSVE</name>
<dbReference type="FunFam" id="1.10.600.10:FF:000007">
    <property type="entry name" value="Isoprene synthase, chloroplastic"/>
    <property type="match status" value="1"/>
</dbReference>
<proteinExistence type="predicted"/>
<dbReference type="CDD" id="cd00684">
    <property type="entry name" value="Terpene_cyclase_plant_C1"/>
    <property type="match status" value="1"/>
</dbReference>
<keyword evidence="3" id="KW-0460">Magnesium</keyword>
<dbReference type="GO" id="GO:0009507">
    <property type="term" value="C:chloroplast"/>
    <property type="evidence" value="ECO:0007669"/>
    <property type="project" value="UniProtKB-ARBA"/>
</dbReference>
<dbReference type="Pfam" id="PF03936">
    <property type="entry name" value="Terpene_synth_C"/>
    <property type="match status" value="1"/>
</dbReference>
<keyword evidence="8" id="KW-1185">Reference proteome</keyword>
<evidence type="ECO:0000256" key="3">
    <source>
        <dbReference type="ARBA" id="ARBA00022842"/>
    </source>
</evidence>
<dbReference type="InterPro" id="IPR034741">
    <property type="entry name" value="Terpene_cyclase-like_1_C"/>
</dbReference>
<feature type="domain" description="Terpene synthase metal-binding" evidence="6">
    <location>
        <begin position="295"/>
        <end position="531"/>
    </location>
</feature>
<dbReference type="GO" id="GO:0016102">
    <property type="term" value="P:diterpenoid biosynthetic process"/>
    <property type="evidence" value="ECO:0007669"/>
    <property type="project" value="InterPro"/>
</dbReference>
<dbReference type="InterPro" id="IPR050148">
    <property type="entry name" value="Terpene_synthase-like"/>
</dbReference>
<keyword evidence="2" id="KW-0479">Metal-binding</keyword>
<dbReference type="Gene3D" id="1.50.10.130">
    <property type="entry name" value="Terpene synthase, N-terminal domain"/>
    <property type="match status" value="1"/>
</dbReference>
<dbReference type="SFLD" id="SFLDG01019">
    <property type="entry name" value="Terpene_Cyclase_Like_1_C_Termi"/>
    <property type="match status" value="1"/>
</dbReference>
<evidence type="ECO:0000256" key="4">
    <source>
        <dbReference type="SAM" id="Coils"/>
    </source>
</evidence>
<dbReference type="Gene3D" id="1.10.600.10">
    <property type="entry name" value="Farnesyl Diphosphate Synthase"/>
    <property type="match status" value="1"/>
</dbReference>
<dbReference type="InterPro" id="IPR044814">
    <property type="entry name" value="Terpene_cyclase_plant_C1"/>
</dbReference>
<comment type="cofactor">
    <cofactor evidence="1">
        <name>Mg(2+)</name>
        <dbReference type="ChEBI" id="CHEBI:18420"/>
    </cofactor>
</comment>
<reference evidence="7 8" key="1">
    <citation type="submission" date="2022-12" db="EMBL/GenBank/DDBJ databases">
        <title>Chromosome-scale assembly of the Ensete ventricosum genome.</title>
        <authorList>
            <person name="Dussert Y."/>
            <person name="Stocks J."/>
            <person name="Wendawek A."/>
            <person name="Woldeyes F."/>
            <person name="Nichols R.A."/>
            <person name="Borrell J.S."/>
        </authorList>
    </citation>
    <scope>NUCLEOTIDE SEQUENCE [LARGE SCALE GENOMIC DNA]</scope>
    <source>
        <strain evidence="8">cv. Maze</strain>
        <tissue evidence="7">Seeds</tissue>
    </source>
</reference>
<sequence>MSLHLLHIVSVASFPCSSLSTFRRIASFEHHGRHRSLSPRIRCSGQPILRRSANYQPNLWTDDYVQSLTSDHSMKEEQNAARISNLEEEVVKLIQEEKELEDQLQLIDHLQQLGVAYHFKDDIKDALGSIHGSLEDKSMLLKDNLHATALLFRLLRENGFDVSEEMFSRFKDEKGHLKTCHQHQTKGILSLYEASYLGKEGEFVLIEAMDFATKHLKNLMEEGSLEPRFRKHVAHALELPLNWRMQRIQTRWFIEAYQREATMNPLLLELAKLDFNLIQSMHKRELKEVSRWWTNLGLGQRLPFFRDRLMESYFWTVGWAFEPQFFSFREMQTKLVSLTTVIDDVYDVYGTLDELELFTNVVDRWDVNAIDKLPGYMKLCFLAVFNMANDAGYRVMKEKGLDIIPYLKRAWVDICKSYLLEAKWYHHGRTPKLVEYLDNAWTSISGPLLLTHAYCMSDDLTEEALRCIHKYQDLARWSSMLYRLYNDLATSKAELARGDVSKSIQCYMHERNVSEDVAREKLREMIRVNWRALNGDRTSSSPLEEYFKRVAINIPRMAQFLYEYGDGYGIPDGETKSSRVIAPPTYRALDMYQE</sequence>
<feature type="domain" description="Terpene synthase N-terminal" evidence="5">
    <location>
        <begin position="60"/>
        <end position="237"/>
    </location>
</feature>
<dbReference type="PANTHER" id="PTHR31225:SF252">
    <property type="entry name" value="TERPENE SYNTHASE 12-RELATED"/>
    <property type="match status" value="1"/>
</dbReference>
<dbReference type="InterPro" id="IPR008930">
    <property type="entry name" value="Terpenoid_cyclase/PrenylTrfase"/>
</dbReference>
<dbReference type="InterPro" id="IPR036965">
    <property type="entry name" value="Terpene_synth_N_sf"/>
</dbReference>
<evidence type="ECO:0000259" key="6">
    <source>
        <dbReference type="Pfam" id="PF03936"/>
    </source>
</evidence>
<dbReference type="InterPro" id="IPR001906">
    <property type="entry name" value="Terpene_synth_N"/>
</dbReference>
<evidence type="ECO:0000256" key="2">
    <source>
        <dbReference type="ARBA" id="ARBA00022723"/>
    </source>
</evidence>
<dbReference type="InterPro" id="IPR008949">
    <property type="entry name" value="Isoprenoid_synthase_dom_sf"/>
</dbReference>
<dbReference type="EMBL" id="JAQQAF010000009">
    <property type="protein sequence ID" value="KAJ8460706.1"/>
    <property type="molecule type" value="Genomic_DNA"/>
</dbReference>
<dbReference type="SUPFAM" id="SSF48576">
    <property type="entry name" value="Terpenoid synthases"/>
    <property type="match status" value="1"/>
</dbReference>
<dbReference type="GO" id="GO:0000287">
    <property type="term" value="F:magnesium ion binding"/>
    <property type="evidence" value="ECO:0007669"/>
    <property type="project" value="InterPro"/>
</dbReference>